<evidence type="ECO:0000256" key="7">
    <source>
        <dbReference type="HAMAP-Rule" id="MF_00277"/>
    </source>
</evidence>
<comment type="caution">
    <text evidence="7">Lacks conserved residue(s) required for the propagation of feature annotation.</text>
</comment>
<dbReference type="PANTHER" id="PTHR47320:SF1">
    <property type="entry name" value="BIFUNCTIONAL URIDYLYLTRANSFERASE_URIDYLYL-REMOVING ENZYME"/>
    <property type="match status" value="1"/>
</dbReference>
<keyword evidence="5 7" id="KW-0460">Magnesium</keyword>
<dbReference type="SUPFAM" id="SSF55021">
    <property type="entry name" value="ACT-like"/>
    <property type="match status" value="2"/>
</dbReference>
<dbReference type="EC" id="3.1.4.-" evidence="7"/>
<dbReference type="InterPro" id="IPR003607">
    <property type="entry name" value="HD/PDEase_dom"/>
</dbReference>
<evidence type="ECO:0000259" key="8">
    <source>
        <dbReference type="PROSITE" id="PS51671"/>
    </source>
</evidence>
<dbReference type="GO" id="GO:0008081">
    <property type="term" value="F:phosphoric diester hydrolase activity"/>
    <property type="evidence" value="ECO:0007669"/>
    <property type="project" value="UniProtKB-UniRule"/>
</dbReference>
<dbReference type="CDD" id="cd05401">
    <property type="entry name" value="NT_GlnE_GlnD_like"/>
    <property type="match status" value="1"/>
</dbReference>
<keyword evidence="1 7" id="KW-0808">Transferase</keyword>
<dbReference type="InterPro" id="IPR013546">
    <property type="entry name" value="PII_UdlTrfase/GS_AdlTrfase"/>
</dbReference>
<feature type="region of interest" description="Uridylyltransferase" evidence="7">
    <location>
        <begin position="1"/>
        <end position="317"/>
    </location>
</feature>
<evidence type="ECO:0000313" key="11">
    <source>
        <dbReference type="Proteomes" id="UP000660680"/>
    </source>
</evidence>
<dbReference type="Pfam" id="PF08335">
    <property type="entry name" value="GlnD_UR_UTase"/>
    <property type="match status" value="1"/>
</dbReference>
<comment type="activity regulation">
    <text evidence="7">Uridylyltransferase (UTase) activity is inhibited by glutamine, while glutamine activates uridylyl-removing (UR) activity.</text>
</comment>
<dbReference type="SUPFAM" id="SSF81301">
    <property type="entry name" value="Nucleotidyltransferase"/>
    <property type="match status" value="1"/>
</dbReference>
<comment type="catalytic activity">
    <reaction evidence="7">
        <text>[protein-PII]-uridylyl-L-tyrosine + H2O = [protein-PII]-L-tyrosine + UMP + H(+)</text>
        <dbReference type="Rhea" id="RHEA:48600"/>
        <dbReference type="Rhea" id="RHEA-COMP:12147"/>
        <dbReference type="Rhea" id="RHEA-COMP:12148"/>
        <dbReference type="ChEBI" id="CHEBI:15377"/>
        <dbReference type="ChEBI" id="CHEBI:15378"/>
        <dbReference type="ChEBI" id="CHEBI:46858"/>
        <dbReference type="ChEBI" id="CHEBI:57865"/>
        <dbReference type="ChEBI" id="CHEBI:90602"/>
    </reaction>
</comment>
<dbReference type="CDD" id="cd04873">
    <property type="entry name" value="ACT_UUR-ACR-like"/>
    <property type="match status" value="1"/>
</dbReference>
<proteinExistence type="inferred from homology"/>
<dbReference type="NCBIfam" id="NF002895">
    <property type="entry name" value="PRK03381.1"/>
    <property type="match status" value="1"/>
</dbReference>
<dbReference type="RefSeq" id="WP_189213333.1">
    <property type="nucleotide sequence ID" value="NZ_BMRB01000006.1"/>
</dbReference>
<organism evidence="10 11">
    <name type="scientific">Actinokineospora fastidiosa</name>
    <dbReference type="NCBI Taxonomy" id="1816"/>
    <lineage>
        <taxon>Bacteria</taxon>
        <taxon>Bacillati</taxon>
        <taxon>Actinomycetota</taxon>
        <taxon>Actinomycetes</taxon>
        <taxon>Pseudonocardiales</taxon>
        <taxon>Pseudonocardiaceae</taxon>
        <taxon>Actinokineospora</taxon>
    </lineage>
</organism>
<dbReference type="InterPro" id="IPR006674">
    <property type="entry name" value="HD_domain"/>
</dbReference>
<comment type="cofactor">
    <cofactor evidence="7">
        <name>Mg(2+)</name>
        <dbReference type="ChEBI" id="CHEBI:18420"/>
    </cofactor>
</comment>
<evidence type="ECO:0000256" key="2">
    <source>
        <dbReference type="ARBA" id="ARBA00022695"/>
    </source>
</evidence>
<dbReference type="PANTHER" id="PTHR47320">
    <property type="entry name" value="BIFUNCTIONAL URIDYLYLTRANSFERASE/URIDYLYL-REMOVING ENZYME"/>
    <property type="match status" value="1"/>
</dbReference>
<name>A0A918GPL7_9PSEU</name>
<comment type="catalytic activity">
    <reaction evidence="7">
        <text>[protein-PII]-L-tyrosine + UTP = [protein-PII]-uridylyl-L-tyrosine + diphosphate</text>
        <dbReference type="Rhea" id="RHEA:13673"/>
        <dbReference type="Rhea" id="RHEA-COMP:12147"/>
        <dbReference type="Rhea" id="RHEA-COMP:12148"/>
        <dbReference type="ChEBI" id="CHEBI:33019"/>
        <dbReference type="ChEBI" id="CHEBI:46398"/>
        <dbReference type="ChEBI" id="CHEBI:46858"/>
        <dbReference type="ChEBI" id="CHEBI:90602"/>
        <dbReference type="EC" id="2.7.7.59"/>
    </reaction>
</comment>
<reference evidence="10" key="1">
    <citation type="journal article" date="2014" name="Int. J. Syst. Evol. Microbiol.">
        <title>Complete genome sequence of Corynebacterium casei LMG S-19264T (=DSM 44701T), isolated from a smear-ripened cheese.</title>
        <authorList>
            <consortium name="US DOE Joint Genome Institute (JGI-PGF)"/>
            <person name="Walter F."/>
            <person name="Albersmeier A."/>
            <person name="Kalinowski J."/>
            <person name="Ruckert C."/>
        </authorList>
    </citation>
    <scope>NUCLEOTIDE SEQUENCE</scope>
    <source>
        <strain evidence="10">JCM 3276</strain>
    </source>
</reference>
<dbReference type="Proteomes" id="UP000660680">
    <property type="component" value="Unassembled WGS sequence"/>
</dbReference>
<keyword evidence="6 7" id="KW-0511">Multifunctional enzyme</keyword>
<dbReference type="SUPFAM" id="SSF81891">
    <property type="entry name" value="Poly A polymerase C-terminal region-like"/>
    <property type="match status" value="1"/>
</dbReference>
<evidence type="ECO:0000256" key="3">
    <source>
        <dbReference type="ARBA" id="ARBA00022737"/>
    </source>
</evidence>
<accession>A0A918GPL7</accession>
<sequence>MTQGEHAPNAADLVLARDRLLGRGRAGSAGASGGHRLSPPALREALADLHEFWLTAHAAQAGIGGRGEGVALLAVGGLGRRELVPYADLDLVLVHDGRKPVADVAERLWYPLWNAGVGLDHSVRTVGEALEVAGTDLRVALGLLDARHMAGDAEIGVRLARAARDSWRAGARKRLGELLESVRKRWARAGEVAHWVEPDLKHGRGGLRDLGVLDALAVAQLVDRPGEDVQAARTLLLDTRTELRRVVGRPRDVLRPQDGDEVASALGLGDRFALVRALSGAGRTVAYAVDVALRAVSSAQPQRRVLGVLRRAPERRPLADGVVLHAGEVVLARDAEPGKDPGLLLRVAAAAVRTGHPIAPAALSRLGETAPELRAPWPAEVRQDLVALLGAGEGLTDVVEALDRTGLWARLFPEWGAVRDLPPRDMAHIWTVDRHLVRTTVNAARRVTSVSRPDLLLLGALLHDIGKGRDADHSVVGAALATQVGHRLGLSKQDVDTLAAVVRHHLLLPHTATRRDIDDPATAERMAETLDRDPVLLDILHALAEADSLATGPGVWTDWKAALVGDLVRKTRAAMAGEPLPDGVPLAADKRALAESTAASGKPDVLVAGTRPATVTIATVDRPGVLSRAAGVLALNSLEVHAATMGAHAGVAVGVFTVTPRFGSMPDPSLLREQFARAVAGTLPLAEQLAAKERDYGGVAADPPEPRVLWFDHEAGSPDVVVMELRCADRIGLLHSVADALEGRGVDVRWARVATLGGSVVDSFGIPKGAGPGWRRAIENAVLRACG</sequence>
<feature type="domain" description="HD" evidence="9">
    <location>
        <begin position="432"/>
        <end position="533"/>
    </location>
</feature>
<dbReference type="GO" id="GO:0006808">
    <property type="term" value="P:regulation of nitrogen utilization"/>
    <property type="evidence" value="ECO:0007669"/>
    <property type="project" value="UniProtKB-UniRule"/>
</dbReference>
<comment type="function">
    <text evidence="7">Modifies, by uridylylation and deuridylylation, the PII regulatory proteins (GlnB and homologs), in response to the nitrogen status of the cell that GlnD senses through the glutamine level. Under low glutamine levels, catalyzes the conversion of the PII proteins and UTP to PII-UMP and PPi, while under higher glutamine levels, GlnD hydrolyzes PII-UMP to PII and UMP (deuridylylation). Thus, controls uridylylation state and activity of the PII proteins, and plays an important role in the regulation of nitrogen metabolism.</text>
</comment>
<comment type="similarity">
    <text evidence="7">Belongs to the GlnD family.</text>
</comment>
<keyword evidence="2 7" id="KW-0548">Nucleotidyltransferase</keyword>
<evidence type="ECO:0000256" key="4">
    <source>
        <dbReference type="ARBA" id="ARBA00022801"/>
    </source>
</evidence>
<comment type="domain">
    <text evidence="7">Has four distinct domains: an N-terminal nucleotidyltransferase (NT) domain responsible for UTase activity, a central HD domain that encodes UR activity, and two C-terminal ACT domains that seem to have a role in glutamine sensing.</text>
</comment>
<dbReference type="InterPro" id="IPR002912">
    <property type="entry name" value="ACT_dom"/>
</dbReference>
<protein>
    <recommendedName>
        <fullName evidence="7">Bifunctional uridylyltransferase/uridylyl-removing enzyme</fullName>
        <shortName evidence="7">UTase/UR</shortName>
    </recommendedName>
    <alternativeName>
        <fullName evidence="7">Bifunctional [protein-PII] modification enzyme</fullName>
    </alternativeName>
    <alternativeName>
        <fullName evidence="7">Bifunctional nitrogen sensor protein</fullName>
    </alternativeName>
    <domain>
        <recommendedName>
            <fullName evidence="7">[Protein-PII] uridylyltransferase</fullName>
            <shortName evidence="7">PII uridylyltransferase</shortName>
            <shortName evidence="7">UTase</shortName>
            <ecNumber evidence="7">2.7.7.59</ecNumber>
        </recommendedName>
    </domain>
    <domain>
        <recommendedName>
            <fullName evidence="7">[Protein-PII]-UMP uridylyl-removing enzyme</fullName>
            <shortName evidence="7">UR</shortName>
            <ecNumber evidence="7">3.1.4.-</ecNumber>
        </recommendedName>
    </domain>
</protein>
<dbReference type="HAMAP" id="MF_00277">
    <property type="entry name" value="PII_uridylyl_transf"/>
    <property type="match status" value="1"/>
</dbReference>
<dbReference type="PROSITE" id="PS51831">
    <property type="entry name" value="HD"/>
    <property type="match status" value="1"/>
</dbReference>
<dbReference type="InterPro" id="IPR043519">
    <property type="entry name" value="NT_sf"/>
</dbReference>
<dbReference type="PIRSF" id="PIRSF006288">
    <property type="entry name" value="PII_uridyltransf"/>
    <property type="match status" value="1"/>
</dbReference>
<evidence type="ECO:0000313" key="10">
    <source>
        <dbReference type="EMBL" id="GGS51435.1"/>
    </source>
</evidence>
<dbReference type="InterPro" id="IPR010043">
    <property type="entry name" value="UTase/UR"/>
</dbReference>
<dbReference type="EMBL" id="BMRB01000006">
    <property type="protein sequence ID" value="GGS51435.1"/>
    <property type="molecule type" value="Genomic_DNA"/>
</dbReference>
<comment type="caution">
    <text evidence="10">The sequence shown here is derived from an EMBL/GenBank/DDBJ whole genome shotgun (WGS) entry which is preliminary data.</text>
</comment>
<dbReference type="AlphaFoldDB" id="A0A918GPL7"/>
<evidence type="ECO:0000256" key="5">
    <source>
        <dbReference type="ARBA" id="ARBA00022842"/>
    </source>
</evidence>
<dbReference type="NCBIfam" id="TIGR01693">
    <property type="entry name" value="UTase_glnD"/>
    <property type="match status" value="1"/>
</dbReference>
<evidence type="ECO:0000256" key="6">
    <source>
        <dbReference type="ARBA" id="ARBA00023268"/>
    </source>
</evidence>
<evidence type="ECO:0000256" key="1">
    <source>
        <dbReference type="ARBA" id="ARBA00022679"/>
    </source>
</evidence>
<feature type="domain" description="ACT" evidence="8">
    <location>
        <begin position="614"/>
        <end position="688"/>
    </location>
</feature>
<keyword evidence="11" id="KW-1185">Reference proteome</keyword>
<reference evidence="10" key="2">
    <citation type="submission" date="2020-09" db="EMBL/GenBank/DDBJ databases">
        <authorList>
            <person name="Sun Q."/>
            <person name="Ohkuma M."/>
        </authorList>
    </citation>
    <scope>NUCLEOTIDE SEQUENCE</scope>
    <source>
        <strain evidence="10">JCM 3276</strain>
    </source>
</reference>
<gene>
    <name evidence="7 10" type="primary">glnD</name>
    <name evidence="10" type="ORF">GCM10010171_53100</name>
</gene>
<keyword evidence="3" id="KW-0677">Repeat</keyword>
<dbReference type="GO" id="GO:0008773">
    <property type="term" value="F:[protein-PII] uridylyltransferase activity"/>
    <property type="evidence" value="ECO:0007669"/>
    <property type="project" value="UniProtKB-UniRule"/>
</dbReference>
<dbReference type="Pfam" id="PF01966">
    <property type="entry name" value="HD"/>
    <property type="match status" value="1"/>
</dbReference>
<dbReference type="InterPro" id="IPR045865">
    <property type="entry name" value="ACT-like_dom_sf"/>
</dbReference>
<keyword evidence="4 7" id="KW-0378">Hydrolase</keyword>
<dbReference type="SMART" id="SM00471">
    <property type="entry name" value="HDc"/>
    <property type="match status" value="1"/>
</dbReference>
<evidence type="ECO:0000259" key="9">
    <source>
        <dbReference type="PROSITE" id="PS51831"/>
    </source>
</evidence>
<dbReference type="PROSITE" id="PS51671">
    <property type="entry name" value="ACT"/>
    <property type="match status" value="1"/>
</dbReference>
<dbReference type="Gene3D" id="1.10.3090.10">
    <property type="entry name" value="cca-adding enzyme, domain 2"/>
    <property type="match status" value="1"/>
</dbReference>
<dbReference type="EC" id="2.7.7.59" evidence="7"/>